<dbReference type="AlphaFoldDB" id="A0A9W9Y7M0"/>
<dbReference type="EMBL" id="MU827830">
    <property type="protein sequence ID" value="KAJ7321172.1"/>
    <property type="molecule type" value="Genomic_DNA"/>
</dbReference>
<feature type="compositionally biased region" description="Acidic residues" evidence="1">
    <location>
        <begin position="305"/>
        <end position="316"/>
    </location>
</feature>
<gene>
    <name evidence="2" type="ORF">OS493_035340</name>
</gene>
<accession>A0A9W9Y7M0</accession>
<name>A0A9W9Y7M0_9CNID</name>
<sequence>MDVSPEEPRNSLNDNCEESDEIDVESDNKTDAETETVRPPKRRRRRKAGELSGRQMALKKLEKEGSHNVPWQCRFPPPFREAVIAMRGCLLSFGPITQDTASAMRIYATRKLGIATSDGRTGVLTNYFKVATLPTHLHNLALEIIEQYEIGELMPPLDSKQRQRREVSSSSFDFLRGLDPLKVTDFPTIERLLKKWEDSAVRPLYKDTGKLKNLKNEVARVKQELKKEKKNATRKATEYNLLKKEIEVDVKIIDFLKEENLKLKEEIEDLKGQLSQLKQESVEETETVDEDSEISDVEAPVSPSEDAETADEDTTEVEAPMSPFKEAETADEDTIEVEGAVSPSKKIRQNSEDNAKKTKSEKKEPSPEAEWIAVSYSKSLRYIGRVLTESDSTITADFLERRAGGYQPKKNPEEVDKEIVFLRNVTVVWKGVGLYQVLDEKYINSKQAEHYNFRRVRQEVESCWDNSNLGQVMCQSLAGDGLTVADLKTIQPKMSESEKAKLLTLSPKFNVGWLNDKVCA</sequence>
<evidence type="ECO:0000313" key="2">
    <source>
        <dbReference type="EMBL" id="KAJ7321172.1"/>
    </source>
</evidence>
<dbReference type="Proteomes" id="UP001163046">
    <property type="component" value="Unassembled WGS sequence"/>
</dbReference>
<comment type="caution">
    <text evidence="2">The sequence shown here is derived from an EMBL/GenBank/DDBJ whole genome shotgun (WGS) entry which is preliminary data.</text>
</comment>
<feature type="compositionally biased region" description="Acidic residues" evidence="1">
    <location>
        <begin position="15"/>
        <end position="25"/>
    </location>
</feature>
<evidence type="ECO:0000313" key="3">
    <source>
        <dbReference type="Proteomes" id="UP001163046"/>
    </source>
</evidence>
<feature type="compositionally biased region" description="Acidic residues" evidence="1">
    <location>
        <begin position="282"/>
        <end position="296"/>
    </location>
</feature>
<organism evidence="2 3">
    <name type="scientific">Desmophyllum pertusum</name>
    <dbReference type="NCBI Taxonomy" id="174260"/>
    <lineage>
        <taxon>Eukaryota</taxon>
        <taxon>Metazoa</taxon>
        <taxon>Cnidaria</taxon>
        <taxon>Anthozoa</taxon>
        <taxon>Hexacorallia</taxon>
        <taxon>Scleractinia</taxon>
        <taxon>Caryophylliina</taxon>
        <taxon>Caryophylliidae</taxon>
        <taxon>Desmophyllum</taxon>
    </lineage>
</organism>
<evidence type="ECO:0000256" key="1">
    <source>
        <dbReference type="SAM" id="MobiDB-lite"/>
    </source>
</evidence>
<protein>
    <submittedName>
        <fullName evidence="2">Uncharacterized protein</fullName>
    </submittedName>
</protein>
<feature type="region of interest" description="Disordered" evidence="1">
    <location>
        <begin position="275"/>
        <end position="368"/>
    </location>
</feature>
<feature type="compositionally biased region" description="Basic and acidic residues" evidence="1">
    <location>
        <begin position="349"/>
        <end position="366"/>
    </location>
</feature>
<feature type="region of interest" description="Disordered" evidence="1">
    <location>
        <begin position="1"/>
        <end position="54"/>
    </location>
</feature>
<reference evidence="2" key="1">
    <citation type="submission" date="2023-01" db="EMBL/GenBank/DDBJ databases">
        <title>Genome assembly of the deep-sea coral Lophelia pertusa.</title>
        <authorList>
            <person name="Herrera S."/>
            <person name="Cordes E."/>
        </authorList>
    </citation>
    <scope>NUCLEOTIDE SEQUENCE</scope>
    <source>
        <strain evidence="2">USNM1676648</strain>
        <tissue evidence="2">Polyp</tissue>
    </source>
</reference>
<proteinExistence type="predicted"/>
<feature type="compositionally biased region" description="Basic and acidic residues" evidence="1">
    <location>
        <begin position="26"/>
        <end position="38"/>
    </location>
</feature>
<keyword evidence="3" id="KW-1185">Reference proteome</keyword>